<dbReference type="SUPFAM" id="SSF46785">
    <property type="entry name" value="Winged helix' DNA-binding domain"/>
    <property type="match status" value="1"/>
</dbReference>
<evidence type="ECO:0000259" key="4">
    <source>
        <dbReference type="Pfam" id="PF00392"/>
    </source>
</evidence>
<dbReference type="EMBL" id="CP138858">
    <property type="protein sequence ID" value="WPJ96105.1"/>
    <property type="molecule type" value="Genomic_DNA"/>
</dbReference>
<keyword evidence="1" id="KW-0805">Transcription regulation</keyword>
<reference evidence="6 7" key="1">
    <citation type="submission" date="2023-11" db="EMBL/GenBank/DDBJ databases">
        <title>Coraliomargarita sp. nov., isolated from marine algae.</title>
        <authorList>
            <person name="Lee J.K."/>
            <person name="Baek J.H."/>
            <person name="Kim J.M."/>
            <person name="Choi D.G."/>
            <person name="Jeon C.O."/>
        </authorList>
    </citation>
    <scope>NUCLEOTIDE SEQUENCE [LARGE SCALE GENOMIC DNA]</scope>
    <source>
        <strain evidence="6 7">J2-16</strain>
    </source>
</reference>
<dbReference type="PANTHER" id="PTHR30146">
    <property type="entry name" value="LACI-RELATED TRANSCRIPTIONAL REPRESSOR"/>
    <property type="match status" value="1"/>
</dbReference>
<organism evidence="6 7">
    <name type="scientific">Coraliomargarita algicola</name>
    <dbReference type="NCBI Taxonomy" id="3092156"/>
    <lineage>
        <taxon>Bacteria</taxon>
        <taxon>Pseudomonadati</taxon>
        <taxon>Verrucomicrobiota</taxon>
        <taxon>Opitutia</taxon>
        <taxon>Puniceicoccales</taxon>
        <taxon>Coraliomargaritaceae</taxon>
        <taxon>Coraliomargarita</taxon>
    </lineage>
</organism>
<keyword evidence="2" id="KW-0238">DNA-binding</keyword>
<dbReference type="PRINTS" id="PR00035">
    <property type="entry name" value="HTHGNTR"/>
</dbReference>
<name>A0ABZ0RIS8_9BACT</name>
<evidence type="ECO:0000256" key="2">
    <source>
        <dbReference type="ARBA" id="ARBA00023125"/>
    </source>
</evidence>
<dbReference type="InterPro" id="IPR046335">
    <property type="entry name" value="LacI/GalR-like_sensor"/>
</dbReference>
<dbReference type="InterPro" id="IPR000524">
    <property type="entry name" value="Tscrpt_reg_HTH_GntR"/>
</dbReference>
<evidence type="ECO:0000256" key="1">
    <source>
        <dbReference type="ARBA" id="ARBA00023015"/>
    </source>
</evidence>
<dbReference type="Proteomes" id="UP001324993">
    <property type="component" value="Chromosome"/>
</dbReference>
<dbReference type="SUPFAM" id="SSF53822">
    <property type="entry name" value="Periplasmic binding protein-like I"/>
    <property type="match status" value="1"/>
</dbReference>
<feature type="domain" description="Transcriptional regulator LacI/GalR-like sensor" evidence="5">
    <location>
        <begin position="201"/>
        <end position="358"/>
    </location>
</feature>
<dbReference type="PANTHER" id="PTHR30146:SF109">
    <property type="entry name" value="HTH-TYPE TRANSCRIPTIONAL REGULATOR GALS"/>
    <property type="match status" value="1"/>
</dbReference>
<dbReference type="InterPro" id="IPR036388">
    <property type="entry name" value="WH-like_DNA-bd_sf"/>
</dbReference>
<evidence type="ECO:0000313" key="7">
    <source>
        <dbReference type="Proteomes" id="UP001324993"/>
    </source>
</evidence>
<dbReference type="Gene3D" id="1.10.10.10">
    <property type="entry name" value="Winged helix-like DNA-binding domain superfamily/Winged helix DNA-binding domain"/>
    <property type="match status" value="1"/>
</dbReference>
<evidence type="ECO:0000256" key="3">
    <source>
        <dbReference type="ARBA" id="ARBA00023163"/>
    </source>
</evidence>
<accession>A0ABZ0RIS8</accession>
<keyword evidence="3" id="KW-0804">Transcription</keyword>
<dbReference type="InterPro" id="IPR036390">
    <property type="entry name" value="WH_DNA-bd_sf"/>
</dbReference>
<dbReference type="Pfam" id="PF00392">
    <property type="entry name" value="GntR"/>
    <property type="match status" value="1"/>
</dbReference>
<dbReference type="Pfam" id="PF13377">
    <property type="entry name" value="Peripla_BP_3"/>
    <property type="match status" value="1"/>
</dbReference>
<proteinExistence type="predicted"/>
<sequence>MSKPSHRLSVLAQTIDLIKGGISNRIWVGYLPQERLLSEEINVSRSTIRRALAEIEALGMIESGHRGKRRKIIASGNQSLGTVKHQNARVIWLTHDESYQLPSFNKNVYIETQKRLAMNGCDLNMITLPFRSRVNPSAYLNDWVKDHPADAYLLHSMSPNVQSWFSTHQRNSCLLGNQAKDVNLCSVAVDVEASVYHAVGMLRRLKHQRICMFYRSVPRLVGELQCRDAFKDSSTPDVKLDVIGLSEDEVLMRDNMKRIFLGRGSRRPTCIVCTLPFLAVYTMTWLLKHGFSIPEDVSILLLRSQNLLRFVCPSFAHYAVNEKRFAPLVVNRLLDIVRSGASNGRKVVFTPEFVSGESLGEQAAE</sequence>
<dbReference type="RefSeq" id="WP_319832969.1">
    <property type="nucleotide sequence ID" value="NZ_CP138858.1"/>
</dbReference>
<evidence type="ECO:0000259" key="5">
    <source>
        <dbReference type="Pfam" id="PF13377"/>
    </source>
</evidence>
<gene>
    <name evidence="6" type="ORF">SH580_00130</name>
</gene>
<keyword evidence="7" id="KW-1185">Reference proteome</keyword>
<protein>
    <submittedName>
        <fullName evidence="6">Substrate-binding domain-containing protein</fullName>
    </submittedName>
</protein>
<dbReference type="Gene3D" id="3.40.50.2300">
    <property type="match status" value="2"/>
</dbReference>
<evidence type="ECO:0000313" key="6">
    <source>
        <dbReference type="EMBL" id="WPJ96105.1"/>
    </source>
</evidence>
<feature type="domain" description="HTH gntR-type" evidence="4">
    <location>
        <begin position="30"/>
        <end position="66"/>
    </location>
</feature>
<dbReference type="InterPro" id="IPR028082">
    <property type="entry name" value="Peripla_BP_I"/>
</dbReference>